<gene>
    <name evidence="1" type="ORF">OCV55_03810</name>
</gene>
<reference evidence="1 2" key="1">
    <citation type="journal article" date="2021" name="ISME Commun">
        <title>Automated analysis of genomic sequences facilitates high-throughput and comprehensive description of bacteria.</title>
        <authorList>
            <person name="Hitch T.C.A."/>
        </authorList>
    </citation>
    <scope>NUCLEOTIDE SEQUENCE [LARGE SCALE GENOMIC DNA]</scope>
    <source>
        <strain evidence="1 2">H4_15</strain>
    </source>
</reference>
<protein>
    <recommendedName>
        <fullName evidence="3">Thioredoxin-like fold domain-containing protein</fullName>
    </recommendedName>
</protein>
<dbReference type="Proteomes" id="UP001208364">
    <property type="component" value="Unassembled WGS sequence"/>
</dbReference>
<evidence type="ECO:0000313" key="1">
    <source>
        <dbReference type="EMBL" id="MCU6737804.1"/>
    </source>
</evidence>
<dbReference type="Gene3D" id="3.40.30.10">
    <property type="entry name" value="Glutaredoxin"/>
    <property type="match status" value="1"/>
</dbReference>
<sequence>MKNKKGIILSVLLLLLLVCGIDFYKNKTDSFSNFDHITPRQILMQNKQNYFVYFYKKDCPYCKKIEKDIIKFSSNKKNKVYFVDVSQHKKDIIQYDWVDFHTNNDIEIGKLTKSGKVKYYKEFSKNYFKNNKIKNKFDKTVKVKIITADKEYKKQNKNAKSGYVYASIQTPEIDYSSLQIGRQPVIAGVPTLLEIRNKEFYNYYFDSPEIKAFLKNSVN</sequence>
<proteinExistence type="predicted"/>
<name>A0ABT2SSI6_9FIRM</name>
<evidence type="ECO:0000313" key="2">
    <source>
        <dbReference type="Proteomes" id="UP001208364"/>
    </source>
</evidence>
<dbReference type="EMBL" id="JAOQJR010000003">
    <property type="protein sequence ID" value="MCU6737804.1"/>
    <property type="molecule type" value="Genomic_DNA"/>
</dbReference>
<accession>A0ABT2SSI6</accession>
<comment type="caution">
    <text evidence="1">The sequence shown here is derived from an EMBL/GenBank/DDBJ whole genome shotgun (WGS) entry which is preliminary data.</text>
</comment>
<dbReference type="InterPro" id="IPR036249">
    <property type="entry name" value="Thioredoxin-like_sf"/>
</dbReference>
<dbReference type="SUPFAM" id="SSF52833">
    <property type="entry name" value="Thioredoxin-like"/>
    <property type="match status" value="1"/>
</dbReference>
<organism evidence="1 2">
    <name type="scientific">[Clostridium] ammoniilyticum</name>
    <dbReference type="NCBI Taxonomy" id="2981784"/>
    <lineage>
        <taxon>Bacteria</taxon>
        <taxon>Bacillati</taxon>
        <taxon>Bacillota</taxon>
        <taxon>Erysipelotrichia</taxon>
        <taxon>Erysipelotrichales</taxon>
        <taxon>Coprobacillaceae</taxon>
        <taxon>Faecalibacillus</taxon>
    </lineage>
</organism>
<keyword evidence="2" id="KW-1185">Reference proteome</keyword>
<dbReference type="RefSeq" id="WP_118662156.1">
    <property type="nucleotide sequence ID" value="NZ_JAOQJR010000003.1"/>
</dbReference>
<evidence type="ECO:0008006" key="3">
    <source>
        <dbReference type="Google" id="ProtNLM"/>
    </source>
</evidence>